<proteinExistence type="predicted"/>
<dbReference type="HOGENOM" id="CLU_2098762_0_0_1"/>
<gene>
    <name evidence="1" type="ORF">MYCGRDRAFT_103042</name>
</gene>
<organism evidence="1 2">
    <name type="scientific">Zymoseptoria tritici (strain CBS 115943 / IPO323)</name>
    <name type="common">Speckled leaf blotch fungus</name>
    <name type="synonym">Septoria tritici</name>
    <dbReference type="NCBI Taxonomy" id="336722"/>
    <lineage>
        <taxon>Eukaryota</taxon>
        <taxon>Fungi</taxon>
        <taxon>Dikarya</taxon>
        <taxon>Ascomycota</taxon>
        <taxon>Pezizomycotina</taxon>
        <taxon>Dothideomycetes</taxon>
        <taxon>Dothideomycetidae</taxon>
        <taxon>Mycosphaerellales</taxon>
        <taxon>Mycosphaerellaceae</taxon>
        <taxon>Zymoseptoria</taxon>
    </lineage>
</organism>
<dbReference type="KEGG" id="ztr:MYCGRDRAFT_103042"/>
<protein>
    <submittedName>
        <fullName evidence="1">Uncharacterized protein</fullName>
    </submittedName>
</protein>
<dbReference type="GeneID" id="13403697"/>
<sequence>MLPGGGLGTSMTVAMKFNIAVWEGAEIRVKNLGDAKMPPCLRSNCTARRAPGWPGVRNISRRTAVALRRPRRSPVILRFGAHSQVSDMTVGRLDSSIAERDREDPTREIPLDLRAW</sequence>
<dbReference type="RefSeq" id="XP_003855757.1">
    <property type="nucleotide sequence ID" value="XM_003855709.1"/>
</dbReference>
<reference evidence="1 2" key="1">
    <citation type="journal article" date="2011" name="PLoS Genet.">
        <title>Finished genome of the fungal wheat pathogen Mycosphaerella graminicola reveals dispensome structure, chromosome plasticity, and stealth pathogenesis.</title>
        <authorList>
            <person name="Goodwin S.B."/>
            <person name="Ben M'barek S."/>
            <person name="Dhillon B."/>
            <person name="Wittenberg A.H.J."/>
            <person name="Crane C.F."/>
            <person name="Hane J.K."/>
            <person name="Foster A.J."/>
            <person name="Van der Lee T.A.J."/>
            <person name="Grimwood J."/>
            <person name="Aerts A."/>
            <person name="Antoniw J."/>
            <person name="Bailey A."/>
            <person name="Bluhm B."/>
            <person name="Bowler J."/>
            <person name="Bristow J."/>
            <person name="van der Burgt A."/>
            <person name="Canto-Canche B."/>
            <person name="Churchill A.C.L."/>
            <person name="Conde-Ferraez L."/>
            <person name="Cools H.J."/>
            <person name="Coutinho P.M."/>
            <person name="Csukai M."/>
            <person name="Dehal P."/>
            <person name="De Wit P."/>
            <person name="Donzelli B."/>
            <person name="van de Geest H.C."/>
            <person name="van Ham R.C.H.J."/>
            <person name="Hammond-Kosack K.E."/>
            <person name="Henrissat B."/>
            <person name="Kilian A."/>
            <person name="Kobayashi A.K."/>
            <person name="Koopmann E."/>
            <person name="Kourmpetis Y."/>
            <person name="Kuzniar A."/>
            <person name="Lindquist E."/>
            <person name="Lombard V."/>
            <person name="Maliepaard C."/>
            <person name="Martins N."/>
            <person name="Mehrabi R."/>
            <person name="Nap J.P.H."/>
            <person name="Ponomarenko A."/>
            <person name="Rudd J.J."/>
            <person name="Salamov A."/>
            <person name="Schmutz J."/>
            <person name="Schouten H.J."/>
            <person name="Shapiro H."/>
            <person name="Stergiopoulos I."/>
            <person name="Torriani S.F.F."/>
            <person name="Tu H."/>
            <person name="de Vries R.P."/>
            <person name="Waalwijk C."/>
            <person name="Ware S.B."/>
            <person name="Wiebenga A."/>
            <person name="Zwiers L.-H."/>
            <person name="Oliver R.P."/>
            <person name="Grigoriev I.V."/>
            <person name="Kema G.H.J."/>
        </authorList>
    </citation>
    <scope>NUCLEOTIDE SEQUENCE [LARGE SCALE GENOMIC DNA]</scope>
    <source>
        <strain evidence="2">CBS 115943 / IPO323</strain>
    </source>
</reference>
<evidence type="ECO:0000313" key="2">
    <source>
        <dbReference type="Proteomes" id="UP000008062"/>
    </source>
</evidence>
<accession>F9X3E0</accession>
<dbReference type="EMBL" id="CM001197">
    <property type="protein sequence ID" value="EGP90733.1"/>
    <property type="molecule type" value="Genomic_DNA"/>
</dbReference>
<keyword evidence="2" id="KW-1185">Reference proteome</keyword>
<dbReference type="Proteomes" id="UP000008062">
    <property type="component" value="Chromosome 2"/>
</dbReference>
<evidence type="ECO:0000313" key="1">
    <source>
        <dbReference type="EMBL" id="EGP90733.1"/>
    </source>
</evidence>
<dbReference type="VEuPathDB" id="FungiDB:ZTRI_2.155"/>
<dbReference type="InParanoid" id="F9X3E0"/>
<dbReference type="AlphaFoldDB" id="F9X3E0"/>
<name>F9X3E0_ZYMTI</name>